<dbReference type="PANTHER" id="PTHR14226">
    <property type="entry name" value="NEUROPATHY TARGET ESTERASE/SWISS CHEESE D.MELANOGASTER"/>
    <property type="match status" value="1"/>
</dbReference>
<feature type="domain" description="PNPLA" evidence="5">
    <location>
        <begin position="7"/>
        <end position="206"/>
    </location>
</feature>
<dbReference type="AlphaFoldDB" id="A1ZHV6"/>
<dbReference type="SUPFAM" id="SSF52151">
    <property type="entry name" value="FabD/lysophospholipase-like"/>
    <property type="match status" value="1"/>
</dbReference>
<evidence type="ECO:0000256" key="2">
    <source>
        <dbReference type="ARBA" id="ARBA00022963"/>
    </source>
</evidence>
<feature type="short sequence motif" description="DGA/G" evidence="4">
    <location>
        <begin position="193"/>
        <end position="195"/>
    </location>
</feature>
<keyword evidence="1 4" id="KW-0378">Hydrolase</keyword>
<comment type="caution">
    <text evidence="6">The sequence shown here is derived from an EMBL/GenBank/DDBJ whole genome shotgun (WGS) entry which is preliminary data.</text>
</comment>
<dbReference type="GO" id="GO:0006508">
    <property type="term" value="P:proteolysis"/>
    <property type="evidence" value="ECO:0007669"/>
    <property type="project" value="UniProtKB-KW"/>
</dbReference>
<dbReference type="Gene3D" id="3.40.1090.10">
    <property type="entry name" value="Cytosolic phospholipase A2 catalytic domain"/>
    <property type="match status" value="2"/>
</dbReference>
<accession>A1ZHV6</accession>
<evidence type="ECO:0000313" key="7">
    <source>
        <dbReference type="Proteomes" id="UP000004095"/>
    </source>
</evidence>
<feature type="active site" description="Nucleophile" evidence="4">
    <location>
        <position position="41"/>
    </location>
</feature>
<keyword evidence="7" id="KW-1185">Reference proteome</keyword>
<evidence type="ECO:0000259" key="5">
    <source>
        <dbReference type="PROSITE" id="PS51635"/>
    </source>
</evidence>
<dbReference type="PROSITE" id="PS51635">
    <property type="entry name" value="PNPLA"/>
    <property type="match status" value="1"/>
</dbReference>
<evidence type="ECO:0000256" key="3">
    <source>
        <dbReference type="ARBA" id="ARBA00023098"/>
    </source>
</evidence>
<dbReference type="Pfam" id="PF01734">
    <property type="entry name" value="Patatin"/>
    <property type="match status" value="1"/>
</dbReference>
<dbReference type="eggNOG" id="COG1752">
    <property type="taxonomic scope" value="Bacteria"/>
</dbReference>
<keyword evidence="2 4" id="KW-0442">Lipid degradation</keyword>
<dbReference type="Proteomes" id="UP000004095">
    <property type="component" value="Unassembled WGS sequence"/>
</dbReference>
<organism evidence="6 7">
    <name type="scientific">Microscilla marina ATCC 23134</name>
    <dbReference type="NCBI Taxonomy" id="313606"/>
    <lineage>
        <taxon>Bacteria</taxon>
        <taxon>Pseudomonadati</taxon>
        <taxon>Bacteroidota</taxon>
        <taxon>Cytophagia</taxon>
        <taxon>Cytophagales</taxon>
        <taxon>Microscillaceae</taxon>
        <taxon>Microscilla</taxon>
    </lineage>
</organism>
<dbReference type="InterPro" id="IPR016035">
    <property type="entry name" value="Acyl_Trfase/lysoPLipase"/>
</dbReference>
<evidence type="ECO:0000256" key="1">
    <source>
        <dbReference type="ARBA" id="ARBA00022801"/>
    </source>
</evidence>
<evidence type="ECO:0000256" key="4">
    <source>
        <dbReference type="PROSITE-ProRule" id="PRU01161"/>
    </source>
</evidence>
<proteinExistence type="predicted"/>
<protein>
    <submittedName>
        <fullName evidence="6">Serine protease</fullName>
    </submittedName>
</protein>
<feature type="short sequence motif" description="GXSXG" evidence="4">
    <location>
        <begin position="39"/>
        <end position="43"/>
    </location>
</feature>
<evidence type="ECO:0000313" key="6">
    <source>
        <dbReference type="EMBL" id="EAY30113.1"/>
    </source>
</evidence>
<keyword evidence="6" id="KW-0645">Protease</keyword>
<dbReference type="OrthoDB" id="9802424at2"/>
<sequence>MYKTIDLALQGGGSHGAFTWGVLERFLEAESLVIEGLCGTSAGAMNSTMVAYGMHIGGREGAIKMLEAFWQKTSEAFDKSPIKPSFLDRWLGTGRMDFSPSYYMFDFLTMMSSPYQNNLFDINPLRDLLLELIDFDELRKSTAMKLFVCATNVRTSRPKVFSKKDISVDAVLASACLPSLFKAVEIDGEAYWDGGFMGNPPIFPLIDDTETEDIVLVQINPIHRPDIPKTAVEIRDRINELSFNSSLMHEMRRINFVQRMLEADLNQEGKLRNLYIHHVKAEEEMTNLGVSSKLNADWDFLQKLRKLGRRSADVWLKENYDHLGKKSTCNIDQEFL</sequence>
<feature type="active site" description="Proton acceptor" evidence="4">
    <location>
        <position position="193"/>
    </location>
</feature>
<reference evidence="6 7" key="1">
    <citation type="submission" date="2007-01" db="EMBL/GenBank/DDBJ databases">
        <authorList>
            <person name="Haygood M."/>
            <person name="Podell S."/>
            <person name="Anderson C."/>
            <person name="Hopkinson B."/>
            <person name="Roe K."/>
            <person name="Barbeau K."/>
            <person name="Gaasterland T."/>
            <person name="Ferriera S."/>
            <person name="Johnson J."/>
            <person name="Kravitz S."/>
            <person name="Beeson K."/>
            <person name="Sutton G."/>
            <person name="Rogers Y.-H."/>
            <person name="Friedman R."/>
            <person name="Frazier M."/>
            <person name="Venter J.C."/>
        </authorList>
    </citation>
    <scope>NUCLEOTIDE SEQUENCE [LARGE SCALE GENOMIC DNA]</scope>
    <source>
        <strain evidence="6 7">ATCC 23134</strain>
    </source>
</reference>
<dbReference type="GO" id="GO:0016042">
    <property type="term" value="P:lipid catabolic process"/>
    <property type="evidence" value="ECO:0007669"/>
    <property type="project" value="UniProtKB-UniRule"/>
</dbReference>
<gene>
    <name evidence="6" type="ORF">M23134_05446</name>
</gene>
<dbReference type="InterPro" id="IPR050301">
    <property type="entry name" value="NTE"/>
</dbReference>
<dbReference type="EMBL" id="AAWS01000008">
    <property type="protein sequence ID" value="EAY30113.1"/>
    <property type="molecule type" value="Genomic_DNA"/>
</dbReference>
<keyword evidence="3 4" id="KW-0443">Lipid metabolism</keyword>
<dbReference type="PANTHER" id="PTHR14226:SF78">
    <property type="entry name" value="SLR0060 PROTEIN"/>
    <property type="match status" value="1"/>
</dbReference>
<dbReference type="InterPro" id="IPR002641">
    <property type="entry name" value="PNPLA_dom"/>
</dbReference>
<name>A1ZHV6_MICM2</name>
<feature type="short sequence motif" description="GXGXXG" evidence="4">
    <location>
        <begin position="11"/>
        <end position="16"/>
    </location>
</feature>
<dbReference type="GO" id="GO:0008233">
    <property type="term" value="F:peptidase activity"/>
    <property type="evidence" value="ECO:0007669"/>
    <property type="project" value="UniProtKB-KW"/>
</dbReference>
<dbReference type="RefSeq" id="WP_002695707.1">
    <property type="nucleotide sequence ID" value="NZ_AAWS01000008.1"/>
</dbReference>